<dbReference type="Proteomes" id="UP000070475">
    <property type="component" value="Unassembled WGS sequence"/>
</dbReference>
<keyword evidence="2" id="KW-1185">Reference proteome</keyword>
<name>A0A132TLY7_9BACL</name>
<proteinExistence type="predicted"/>
<evidence type="ECO:0000313" key="2">
    <source>
        <dbReference type="Proteomes" id="UP000070475"/>
    </source>
</evidence>
<organism evidence="1 2">
    <name type="scientific">Paenibacillus riograndensis</name>
    <dbReference type="NCBI Taxonomy" id="483937"/>
    <lineage>
        <taxon>Bacteria</taxon>
        <taxon>Bacillati</taxon>
        <taxon>Bacillota</taxon>
        <taxon>Bacilli</taxon>
        <taxon>Bacillales</taxon>
        <taxon>Paenibacillaceae</taxon>
        <taxon>Paenibacillus</taxon>
        <taxon>Paenibacillus sonchi group</taxon>
    </lineage>
</organism>
<dbReference type="PATRIC" id="fig|483937.3.peg.5256"/>
<dbReference type="EMBL" id="LIRB01000145">
    <property type="protein sequence ID" value="KWX72183.1"/>
    <property type="molecule type" value="Genomic_DNA"/>
</dbReference>
<comment type="caution">
    <text evidence="1">The sequence shown here is derived from an EMBL/GenBank/DDBJ whole genome shotgun (WGS) entry which is preliminary data.</text>
</comment>
<evidence type="ECO:0000313" key="1">
    <source>
        <dbReference type="EMBL" id="KWX72183.1"/>
    </source>
</evidence>
<dbReference type="AlphaFoldDB" id="A0A132TLY7"/>
<sequence length="117" mass="12968">MYVTSQGSIGINPVAQNVNFSGWASTIWKGGWGEDITMKIYAKTFVTYVNSSTTYNTVHEDTHTYTDGIDQKNLSVTIDDNYSSYYLWSARVQASGWVKFDDGANYFTATATGMDGV</sequence>
<accession>A0A132TLY7</accession>
<reference evidence="1 2" key="1">
    <citation type="submission" date="2015-08" db="EMBL/GenBank/DDBJ databases">
        <title>Genomes of Paenibacillus riograndensis.</title>
        <authorList>
            <person name="Sant'Anna F.H."/>
            <person name="Souza R."/>
            <person name="Ambrosini A."/>
            <person name="Bach E."/>
            <person name="Fernandes G."/>
            <person name="Balsanelli E."/>
            <person name="Baura V.A."/>
            <person name="Pedrosa F.O."/>
            <person name="Souza E.M."/>
            <person name="Passaglia L."/>
        </authorList>
    </citation>
    <scope>NUCLEOTIDE SEQUENCE [LARGE SCALE GENOMIC DNA]</scope>
    <source>
        <strain evidence="1 2">CAS34</strain>
    </source>
</reference>
<protein>
    <submittedName>
        <fullName evidence="1">Uncharacterized protein</fullName>
    </submittedName>
</protein>
<gene>
    <name evidence="1" type="ORF">AMQ84_26250</name>
</gene>